<proteinExistence type="inferred from homology"/>
<dbReference type="InterPro" id="IPR001031">
    <property type="entry name" value="Thioesterase"/>
</dbReference>
<dbReference type="EMBL" id="CP001966">
    <property type="protein sequence ID" value="ADG80056.1"/>
    <property type="molecule type" value="Genomic_DNA"/>
</dbReference>
<evidence type="ECO:0000313" key="5">
    <source>
        <dbReference type="EMBL" id="ADG80056.1"/>
    </source>
</evidence>
<comment type="similarity">
    <text evidence="1">Belongs to the thioesterase family.</text>
</comment>
<feature type="domain" description="Thioesterase" evidence="4">
    <location>
        <begin position="21"/>
        <end position="244"/>
    </location>
</feature>
<reference evidence="5 6" key="2">
    <citation type="journal article" date="2011" name="Stand. Genomic Sci.">
        <title>Complete genome sequence of Tsukamurella paurometabola type strain (no. 33).</title>
        <authorList>
            <person name="Munk A.C."/>
            <person name="Lapidus A."/>
            <person name="Lucas S."/>
            <person name="Nolan M."/>
            <person name="Tice H."/>
            <person name="Cheng J.F."/>
            <person name="Del Rio T.G."/>
            <person name="Goodwin L."/>
            <person name="Pitluck S."/>
            <person name="Liolios K."/>
            <person name="Huntemann M."/>
            <person name="Ivanova N."/>
            <person name="Mavromatis K."/>
            <person name="Mikhailova N."/>
            <person name="Pati A."/>
            <person name="Chen A."/>
            <person name="Palaniappan K."/>
            <person name="Tapia R."/>
            <person name="Han C."/>
            <person name="Land M."/>
            <person name="Hauser L."/>
            <person name="Chang Y.J."/>
            <person name="Jeffries C.D."/>
            <person name="Brettin T."/>
            <person name="Yasawong M."/>
            <person name="Brambilla E.M."/>
            <person name="Rohde M."/>
            <person name="Sikorski J."/>
            <person name="Goker M."/>
            <person name="Detter J.C."/>
            <person name="Woyke T."/>
            <person name="Bristow J."/>
            <person name="Eisen J.A."/>
            <person name="Markowitz V."/>
            <person name="Hugenholtz P."/>
            <person name="Kyrpides N.C."/>
            <person name="Klenk H.P."/>
        </authorList>
    </citation>
    <scope>NUCLEOTIDE SEQUENCE [LARGE SCALE GENOMIC DNA]</scope>
    <source>
        <strain evidence="6">ATCC 8368 / DSM 20162 / CCUG 35730 / CIP 100753 / JCM 10117 / KCTC 9821 / NBRC 16120 / NCIMB 702349 / NCTC 13040</strain>
    </source>
</reference>
<dbReference type="GO" id="GO:0008610">
    <property type="term" value="P:lipid biosynthetic process"/>
    <property type="evidence" value="ECO:0007669"/>
    <property type="project" value="TreeGrafter"/>
</dbReference>
<dbReference type="SUPFAM" id="SSF53474">
    <property type="entry name" value="alpha/beta-Hydrolases"/>
    <property type="match status" value="1"/>
</dbReference>
<dbReference type="InterPro" id="IPR012223">
    <property type="entry name" value="TEII"/>
</dbReference>
<protein>
    <recommendedName>
        <fullName evidence="2">Thioesterase TesA</fullName>
    </recommendedName>
</protein>
<dbReference type="eggNOG" id="COG3208">
    <property type="taxonomic scope" value="Bacteria"/>
</dbReference>
<dbReference type="InterPro" id="IPR029058">
    <property type="entry name" value="AB_hydrolase_fold"/>
</dbReference>
<dbReference type="RefSeq" id="WP_013128053.1">
    <property type="nucleotide sequence ID" value="NC_014158.1"/>
</dbReference>
<dbReference type="Gene3D" id="3.40.50.1820">
    <property type="entry name" value="alpha/beta hydrolase"/>
    <property type="match status" value="1"/>
</dbReference>
<dbReference type="PANTHER" id="PTHR11487:SF0">
    <property type="entry name" value="S-ACYL FATTY ACID SYNTHASE THIOESTERASE, MEDIUM CHAIN"/>
    <property type="match status" value="1"/>
</dbReference>
<gene>
    <name evidence="5" type="ordered locus">Tpau_3475</name>
</gene>
<evidence type="ECO:0000259" key="4">
    <source>
        <dbReference type="Pfam" id="PF00975"/>
    </source>
</evidence>
<dbReference type="PANTHER" id="PTHR11487">
    <property type="entry name" value="THIOESTERASE"/>
    <property type="match status" value="1"/>
</dbReference>
<dbReference type="STRING" id="521096.Tpau_3475"/>
<evidence type="ECO:0000256" key="2">
    <source>
        <dbReference type="ARBA" id="ARBA00015007"/>
    </source>
</evidence>
<evidence type="ECO:0000313" key="6">
    <source>
        <dbReference type="Proteomes" id="UP000001213"/>
    </source>
</evidence>
<dbReference type="AlphaFoldDB" id="D5UX37"/>
<sequence>MSIDPLWLRNYHDTPSSAPVVVFFPHAGGSASYFHPISAALAPAVRSFTVQYPGRQDRMREPLIDSIPELASRVVPAVAEVLALPDARSVTFFGHSLGASVAYEVTRLLEAGGGPAPDHLIVSNRGTPDDPRNLGIHALADADLVAEVDMLAGTARSVLADPEILAMFLPAIRNDYRAAETYVGPATPVRARITSIVGATDPRVKETDMAGWSRYTTSEFGHRRAAGGHFYLSEDPAAFAELITDVVTSADRDAVAASSRGSDGAARPQ</sequence>
<evidence type="ECO:0000256" key="1">
    <source>
        <dbReference type="ARBA" id="ARBA00007169"/>
    </source>
</evidence>
<organism evidence="5 6">
    <name type="scientific">Tsukamurella paurometabola (strain ATCC 8368 / DSM 20162 / CCUG 35730 / CIP 100753 / JCM 10117 / KCTC 9821 / NBRC 16120 / NCIMB 702349 / NCTC 13040)</name>
    <name type="common">Corynebacterium paurometabolum</name>
    <dbReference type="NCBI Taxonomy" id="521096"/>
    <lineage>
        <taxon>Bacteria</taxon>
        <taxon>Bacillati</taxon>
        <taxon>Actinomycetota</taxon>
        <taxon>Actinomycetes</taxon>
        <taxon>Mycobacteriales</taxon>
        <taxon>Tsukamurellaceae</taxon>
        <taxon>Tsukamurella</taxon>
    </lineage>
</organism>
<keyword evidence="6" id="KW-1185">Reference proteome</keyword>
<comment type="catalytic activity">
    <reaction evidence="3">
        <text>a fatty acyl-CoA + H2O = a fatty acid + CoA + H(+)</text>
        <dbReference type="Rhea" id="RHEA:16781"/>
        <dbReference type="ChEBI" id="CHEBI:15377"/>
        <dbReference type="ChEBI" id="CHEBI:15378"/>
        <dbReference type="ChEBI" id="CHEBI:28868"/>
        <dbReference type="ChEBI" id="CHEBI:57287"/>
        <dbReference type="ChEBI" id="CHEBI:77636"/>
    </reaction>
</comment>
<accession>D5UX37</accession>
<dbReference type="Proteomes" id="UP000001213">
    <property type="component" value="Chromosome"/>
</dbReference>
<dbReference type="Pfam" id="PF00975">
    <property type="entry name" value="Thioesterase"/>
    <property type="match status" value="1"/>
</dbReference>
<evidence type="ECO:0000256" key="3">
    <source>
        <dbReference type="ARBA" id="ARBA00024293"/>
    </source>
</evidence>
<name>D5UX37_TSUPD</name>
<reference evidence="6" key="1">
    <citation type="submission" date="2010-03" db="EMBL/GenBank/DDBJ databases">
        <title>The complete chromosome of Tsukamurella paurometabola DSM 20162.</title>
        <authorList>
            <consortium name="US DOE Joint Genome Institute (JGI-PGF)"/>
            <person name="Lucas S."/>
            <person name="Copeland A."/>
            <person name="Lapidus A."/>
            <person name="Glavina del Rio T."/>
            <person name="Dalin E."/>
            <person name="Tice H."/>
            <person name="Bruce D."/>
            <person name="Goodwin L."/>
            <person name="Pitluck S."/>
            <person name="Kyrpides N."/>
            <person name="Mavromatis K."/>
            <person name="Ivanova N."/>
            <person name="Mikhailova N."/>
            <person name="Munk A.C."/>
            <person name="Brettin T."/>
            <person name="Detter J.C."/>
            <person name="Tapia R."/>
            <person name="Han C."/>
            <person name="Larimer F."/>
            <person name="Land M."/>
            <person name="Hauser L."/>
            <person name="Markowitz V."/>
            <person name="Cheng J.-F."/>
            <person name="Hugenholtz P."/>
            <person name="Woyke T."/>
            <person name="Wu D."/>
            <person name="Jando M."/>
            <person name="Brambilla E."/>
            <person name="Klenk H.-P."/>
            <person name="Eisen J.A."/>
        </authorList>
    </citation>
    <scope>NUCLEOTIDE SEQUENCE [LARGE SCALE GENOMIC DNA]</scope>
    <source>
        <strain evidence="6">ATCC 8368 / DSM 20162 / CCUG 35730 / CIP 100753 / JCM 10117 / KCTC 9821 / NBRC 16120 / NCIMB 702349 / NCTC 13040</strain>
    </source>
</reference>
<dbReference type="KEGG" id="tpr:Tpau_3475"/>
<dbReference type="HOGENOM" id="CLU_070456_1_2_11"/>